<dbReference type="CDD" id="cd04647">
    <property type="entry name" value="LbH_MAT_like"/>
    <property type="match status" value="1"/>
</dbReference>
<dbReference type="Proteomes" id="UP001597548">
    <property type="component" value="Unassembled WGS sequence"/>
</dbReference>
<keyword evidence="1" id="KW-0012">Acyltransferase</keyword>
<dbReference type="GO" id="GO:0016746">
    <property type="term" value="F:acyltransferase activity"/>
    <property type="evidence" value="ECO:0007669"/>
    <property type="project" value="UniProtKB-KW"/>
</dbReference>
<sequence>MPFKDAIKLPVFLSRHVCLKKTEGNVIIKSKIRTGMIKIGFGDVSIFDNKKSRTILKITGKIIFNGNTDIGHGSRLSISGILELGNNFNITAESSIISAKNIKFGDNVLMSWECLLMDSDLHIIKDEKGNVINSSKPIIIGNNVWIGCRCTLLKGTIISDGSIIGAGSIISNDISNNSGLFVGSPPRLIKKNITWN</sequence>
<dbReference type="PANTHER" id="PTHR23416:SF78">
    <property type="entry name" value="LIPOPOLYSACCHARIDE BIOSYNTHESIS O-ACETYL TRANSFERASE WBBJ-RELATED"/>
    <property type="match status" value="1"/>
</dbReference>
<dbReference type="InterPro" id="IPR011004">
    <property type="entry name" value="Trimer_LpxA-like_sf"/>
</dbReference>
<evidence type="ECO:0000313" key="1">
    <source>
        <dbReference type="EMBL" id="MFD2917453.1"/>
    </source>
</evidence>
<dbReference type="Gene3D" id="2.160.10.10">
    <property type="entry name" value="Hexapeptide repeat proteins"/>
    <property type="match status" value="1"/>
</dbReference>
<dbReference type="RefSeq" id="WP_206694503.1">
    <property type="nucleotide sequence ID" value="NZ_JADILU010000006.1"/>
</dbReference>
<accession>A0ABW6A0F6</accession>
<dbReference type="InterPro" id="IPR001451">
    <property type="entry name" value="Hexapep"/>
</dbReference>
<dbReference type="SUPFAM" id="SSF51161">
    <property type="entry name" value="Trimeric LpxA-like enzymes"/>
    <property type="match status" value="1"/>
</dbReference>
<dbReference type="Pfam" id="PF00132">
    <property type="entry name" value="Hexapep"/>
    <property type="match status" value="1"/>
</dbReference>
<proteinExistence type="predicted"/>
<gene>
    <name evidence="1" type="ORF">ACFS29_17495</name>
</gene>
<dbReference type="InterPro" id="IPR051159">
    <property type="entry name" value="Hexapeptide_acetyltransf"/>
</dbReference>
<keyword evidence="1" id="KW-0808">Transferase</keyword>
<organism evidence="1 2">
    <name type="scientific">Psychroserpens luteus</name>
    <dbReference type="NCBI Taxonomy" id="1434066"/>
    <lineage>
        <taxon>Bacteria</taxon>
        <taxon>Pseudomonadati</taxon>
        <taxon>Bacteroidota</taxon>
        <taxon>Flavobacteriia</taxon>
        <taxon>Flavobacteriales</taxon>
        <taxon>Flavobacteriaceae</taxon>
        <taxon>Psychroserpens</taxon>
    </lineage>
</organism>
<keyword evidence="2" id="KW-1185">Reference proteome</keyword>
<name>A0ABW6A0F6_9FLAO</name>
<dbReference type="EMBL" id="JBHUOS010000014">
    <property type="protein sequence ID" value="MFD2917453.1"/>
    <property type="molecule type" value="Genomic_DNA"/>
</dbReference>
<dbReference type="PANTHER" id="PTHR23416">
    <property type="entry name" value="SIALIC ACID SYNTHASE-RELATED"/>
    <property type="match status" value="1"/>
</dbReference>
<protein>
    <submittedName>
        <fullName evidence="1">Acyltransferase</fullName>
    </submittedName>
</protein>
<reference evidence="2" key="1">
    <citation type="journal article" date="2019" name="Int. J. Syst. Evol. Microbiol.">
        <title>The Global Catalogue of Microorganisms (GCM) 10K type strain sequencing project: providing services to taxonomists for standard genome sequencing and annotation.</title>
        <authorList>
            <consortium name="The Broad Institute Genomics Platform"/>
            <consortium name="The Broad Institute Genome Sequencing Center for Infectious Disease"/>
            <person name="Wu L."/>
            <person name="Ma J."/>
        </authorList>
    </citation>
    <scope>NUCLEOTIDE SEQUENCE [LARGE SCALE GENOMIC DNA]</scope>
    <source>
        <strain evidence="2">KCTC 32514</strain>
    </source>
</reference>
<evidence type="ECO:0000313" key="2">
    <source>
        <dbReference type="Proteomes" id="UP001597548"/>
    </source>
</evidence>
<comment type="caution">
    <text evidence="1">The sequence shown here is derived from an EMBL/GenBank/DDBJ whole genome shotgun (WGS) entry which is preliminary data.</text>
</comment>